<dbReference type="HOGENOM" id="CLU_3169259_0_0_10"/>
<dbReference type="AlphaFoldDB" id="A9CUD3"/>
<keyword evidence="2" id="KW-1185">Reference proteome</keyword>
<organism evidence="1 2">
    <name type="scientific">Kordia algicida OT-1</name>
    <dbReference type="NCBI Taxonomy" id="391587"/>
    <lineage>
        <taxon>Bacteria</taxon>
        <taxon>Pseudomonadati</taxon>
        <taxon>Bacteroidota</taxon>
        <taxon>Flavobacteriia</taxon>
        <taxon>Flavobacteriales</taxon>
        <taxon>Flavobacteriaceae</taxon>
        <taxon>Kordia</taxon>
    </lineage>
</organism>
<dbReference type="Proteomes" id="UP000002945">
    <property type="component" value="Unassembled WGS sequence"/>
</dbReference>
<sequence>MESGRFELPIYDEAVTSIKLSYSQLVLLIDGVSIAHVRGKKRYKLPA</sequence>
<dbReference type="STRING" id="391587.KAOT1_02181"/>
<gene>
    <name evidence="1" type="ORF">KAOT1_02181</name>
</gene>
<dbReference type="OrthoDB" id="4956084at2"/>
<protein>
    <submittedName>
        <fullName evidence="1">Uncharacterized protein</fullName>
    </submittedName>
</protein>
<accession>A9CUD3</accession>
<evidence type="ECO:0000313" key="1">
    <source>
        <dbReference type="EMBL" id="EDP94116.1"/>
    </source>
</evidence>
<dbReference type="EMBL" id="ABIB01000029">
    <property type="protein sequence ID" value="EDP94116.1"/>
    <property type="molecule type" value="Genomic_DNA"/>
</dbReference>
<name>A9CUD3_9FLAO</name>
<comment type="caution">
    <text evidence="1">The sequence shown here is derived from an EMBL/GenBank/DDBJ whole genome shotgun (WGS) entry which is preliminary data.</text>
</comment>
<reference evidence="1 2" key="1">
    <citation type="journal article" date="2011" name="J. Bacteriol.">
        <title>Genome sequence of the algicidal bacterium Kordia algicida OT-1.</title>
        <authorList>
            <person name="Lee H.S."/>
            <person name="Kang S.G."/>
            <person name="Kwon K.K."/>
            <person name="Lee J.H."/>
            <person name="Kim S.J."/>
        </authorList>
    </citation>
    <scope>NUCLEOTIDE SEQUENCE [LARGE SCALE GENOMIC DNA]</scope>
    <source>
        <strain evidence="1 2">OT-1</strain>
    </source>
</reference>
<proteinExistence type="predicted"/>
<evidence type="ECO:0000313" key="2">
    <source>
        <dbReference type="Proteomes" id="UP000002945"/>
    </source>
</evidence>